<proteinExistence type="predicted"/>
<evidence type="ECO:0000313" key="1">
    <source>
        <dbReference type="EMBL" id="HAN26145.1"/>
    </source>
</evidence>
<reference evidence="1 2" key="1">
    <citation type="journal article" date="2018" name="Nat. Biotechnol.">
        <title>A standardized bacterial taxonomy based on genome phylogeny substantially revises the tree of life.</title>
        <authorList>
            <person name="Parks D.H."/>
            <person name="Chuvochina M."/>
            <person name="Waite D.W."/>
            <person name="Rinke C."/>
            <person name="Skarshewski A."/>
            <person name="Chaumeil P.A."/>
            <person name="Hugenholtz P."/>
        </authorList>
    </citation>
    <scope>NUCLEOTIDE SEQUENCE [LARGE SCALE GENOMIC DNA]</scope>
    <source>
        <strain evidence="1">UBA9158</strain>
    </source>
</reference>
<accession>A0A3C1KHN6</accession>
<dbReference type="STRING" id="1121937.GCA_000423125_02408"/>
<evidence type="ECO:0000313" key="2">
    <source>
        <dbReference type="Proteomes" id="UP000259273"/>
    </source>
</evidence>
<organism evidence="1 2">
    <name type="scientific">Haliea salexigens</name>
    <dbReference type="NCBI Taxonomy" id="287487"/>
    <lineage>
        <taxon>Bacteria</taxon>
        <taxon>Pseudomonadati</taxon>
        <taxon>Pseudomonadota</taxon>
        <taxon>Gammaproteobacteria</taxon>
        <taxon>Cellvibrionales</taxon>
        <taxon>Halieaceae</taxon>
        <taxon>Haliea</taxon>
    </lineage>
</organism>
<dbReference type="EMBL" id="DMND01000002">
    <property type="protein sequence ID" value="HAN26145.1"/>
    <property type="molecule type" value="Genomic_DNA"/>
</dbReference>
<dbReference type="AlphaFoldDB" id="A0A3C1KHN6"/>
<dbReference type="Proteomes" id="UP000259273">
    <property type="component" value="Unassembled WGS sequence"/>
</dbReference>
<comment type="caution">
    <text evidence="1">The sequence shown here is derived from an EMBL/GenBank/DDBJ whole genome shotgun (WGS) entry which is preliminary data.</text>
</comment>
<sequence length="285" mass="30663">MSLQTCQRVLSGVLFMLLLLPLSAAAQLPLNIEELLVTGSTLKLQTVLGYSSTDRVLSGGMPAIPGTSPLPLVDHQTRSATAVTRLRYGLSRTVEVNASMRRTRVDWQRPGASGGGDEYALGLGANWLVSPDTKSPALLLTAGLDAVETSWLAPDERYLGKSLRVGAHVYRALDPVVLSLAVLYEWRGARSIGPSRYDPGDILRFQPQVNFAVNPRVTLIGGLSWQYVEADRVDAVSPAGNLYQTDLSIGLGLQAGRDSIIFVDTRVATSGGRGASVGVDWHYQF</sequence>
<gene>
    <name evidence="1" type="ORF">DCP75_00125</name>
</gene>
<name>A0A3C1KHN6_9GAMM</name>
<protein>
    <submittedName>
        <fullName evidence="1">Uncharacterized protein</fullName>
    </submittedName>
</protein>